<evidence type="ECO:0000256" key="1">
    <source>
        <dbReference type="ARBA" id="ARBA00009995"/>
    </source>
</evidence>
<dbReference type="Proteomes" id="UP000244336">
    <property type="component" value="Chromosome 2"/>
</dbReference>
<evidence type="ECO:0000313" key="2">
    <source>
        <dbReference type="EMBL" id="PUZ69042.1"/>
    </source>
</evidence>
<comment type="similarity">
    <text evidence="1">Belongs to the UDP-glycosyltransferase family.</text>
</comment>
<dbReference type="GO" id="GO:0080043">
    <property type="term" value="F:quercetin 3-O-glucosyltransferase activity"/>
    <property type="evidence" value="ECO:0007669"/>
    <property type="project" value="TreeGrafter"/>
</dbReference>
<dbReference type="Gramene" id="PUZ69042">
    <property type="protein sequence ID" value="PUZ69042"/>
    <property type="gene ID" value="GQ55_2G077100"/>
</dbReference>
<sequence length="226" mass="23605">MADAGGGADCRRARVALFPLPFQGHISPMLQLAGALRARGLAVTVLHTAFNAPDPARHPGLAFVAVPDAIPEAAAANGIAKILALNAAMEASGRVRGALASLMAAAEGEPRLACLVLDSTLTAAQKAAAGLGLPTLVLHTGSAACFRLFRSYDMLHHKGYLPSTESNLHMPIKELPPLQVRDLFDPSKLPNKEIGQKILNLATETTTNSSGAILNTFEALEPHELG</sequence>
<dbReference type="GO" id="GO:0080044">
    <property type="term" value="F:quercetin 7-O-glucosyltransferase activity"/>
    <property type="evidence" value="ECO:0007669"/>
    <property type="project" value="TreeGrafter"/>
</dbReference>
<dbReference type="OrthoDB" id="5835829at2759"/>
<evidence type="ECO:0000313" key="3">
    <source>
        <dbReference type="Proteomes" id="UP000244336"/>
    </source>
</evidence>
<reference evidence="2 3" key="1">
    <citation type="submission" date="2018-04" db="EMBL/GenBank/DDBJ databases">
        <title>WGS assembly of Panicum hallii var. hallii HAL2.</title>
        <authorList>
            <person name="Lovell J."/>
            <person name="Jenkins J."/>
            <person name="Lowry D."/>
            <person name="Mamidi S."/>
            <person name="Sreedasyam A."/>
            <person name="Weng X."/>
            <person name="Barry K."/>
            <person name="Bonette J."/>
            <person name="Campitelli B."/>
            <person name="Daum C."/>
            <person name="Gordon S."/>
            <person name="Gould B."/>
            <person name="Lipzen A."/>
            <person name="MacQueen A."/>
            <person name="Palacio-Mejia J."/>
            <person name="Plott C."/>
            <person name="Shakirov E."/>
            <person name="Shu S."/>
            <person name="Yoshinaga Y."/>
            <person name="Zane M."/>
            <person name="Rokhsar D."/>
            <person name="Grimwood J."/>
            <person name="Schmutz J."/>
            <person name="Juenger T."/>
        </authorList>
    </citation>
    <scope>NUCLEOTIDE SEQUENCE [LARGE SCALE GENOMIC DNA]</scope>
    <source>
        <strain evidence="3">cv. HAL2</strain>
    </source>
</reference>
<dbReference type="PANTHER" id="PTHR11926:SF950">
    <property type="entry name" value="UDP-GLYCOSYLTRANSFERASE 76C1"/>
    <property type="match status" value="1"/>
</dbReference>
<gene>
    <name evidence="2" type="ORF">GQ55_2G077100</name>
</gene>
<organism evidence="2 3">
    <name type="scientific">Panicum hallii var. hallii</name>
    <dbReference type="NCBI Taxonomy" id="1504633"/>
    <lineage>
        <taxon>Eukaryota</taxon>
        <taxon>Viridiplantae</taxon>
        <taxon>Streptophyta</taxon>
        <taxon>Embryophyta</taxon>
        <taxon>Tracheophyta</taxon>
        <taxon>Spermatophyta</taxon>
        <taxon>Magnoliopsida</taxon>
        <taxon>Liliopsida</taxon>
        <taxon>Poales</taxon>
        <taxon>Poaceae</taxon>
        <taxon>PACMAD clade</taxon>
        <taxon>Panicoideae</taxon>
        <taxon>Panicodae</taxon>
        <taxon>Paniceae</taxon>
        <taxon>Panicinae</taxon>
        <taxon>Panicum</taxon>
        <taxon>Panicum sect. Panicum</taxon>
    </lineage>
</organism>
<dbReference type="AlphaFoldDB" id="A0A2T7EMI1"/>
<dbReference type="SUPFAM" id="SSF53756">
    <property type="entry name" value="UDP-Glycosyltransferase/glycogen phosphorylase"/>
    <property type="match status" value="1"/>
</dbReference>
<accession>A0A2T7EMI1</accession>
<dbReference type="PANTHER" id="PTHR11926">
    <property type="entry name" value="GLUCOSYL/GLUCURONOSYL TRANSFERASES"/>
    <property type="match status" value="1"/>
</dbReference>
<dbReference type="Gene3D" id="3.40.50.2000">
    <property type="entry name" value="Glycogen Phosphorylase B"/>
    <property type="match status" value="1"/>
</dbReference>
<name>A0A2T7EMI1_9POAL</name>
<dbReference type="STRING" id="1504633.A0A2T7EMI1"/>
<protein>
    <submittedName>
        <fullName evidence="2">Uncharacterized protein</fullName>
    </submittedName>
</protein>
<keyword evidence="3" id="KW-1185">Reference proteome</keyword>
<dbReference type="EMBL" id="CM009750">
    <property type="protein sequence ID" value="PUZ69042.1"/>
    <property type="molecule type" value="Genomic_DNA"/>
</dbReference>
<proteinExistence type="inferred from homology"/>